<evidence type="ECO:0000313" key="5">
    <source>
        <dbReference type="EMBL" id="KAL1643923.1"/>
    </source>
</evidence>
<dbReference type="InterPro" id="IPR009057">
    <property type="entry name" value="Homeodomain-like_sf"/>
</dbReference>
<reference evidence="5 6" key="1">
    <citation type="journal article" date="2023" name="Plant Dis.">
        <title>First Report of Diplodia intermedia Causing Canker and Dieback Diseases on Apple Trees in Canada.</title>
        <authorList>
            <person name="Ellouze W."/>
            <person name="Ilyukhin E."/>
            <person name="Sulman M."/>
            <person name="Ali S."/>
        </authorList>
    </citation>
    <scope>NUCLEOTIDE SEQUENCE [LARGE SCALE GENOMIC DNA]</scope>
    <source>
        <strain evidence="5 6">M45-28</strain>
    </source>
</reference>
<dbReference type="Gene3D" id="1.10.10.60">
    <property type="entry name" value="Homeodomain-like"/>
    <property type="match status" value="1"/>
</dbReference>
<keyword evidence="1 2" id="KW-0371">Homeobox</keyword>
<feature type="region of interest" description="Disordered" evidence="3">
    <location>
        <begin position="123"/>
        <end position="148"/>
    </location>
</feature>
<evidence type="ECO:0000259" key="4">
    <source>
        <dbReference type="PROSITE" id="PS50071"/>
    </source>
</evidence>
<evidence type="ECO:0000256" key="2">
    <source>
        <dbReference type="RuleBase" id="RU000682"/>
    </source>
</evidence>
<keyword evidence="6" id="KW-1185">Reference proteome</keyword>
<name>A0ABR3TTS4_9PEZI</name>
<comment type="caution">
    <text evidence="5">The sequence shown here is derived from an EMBL/GenBank/DDBJ whole genome shotgun (WGS) entry which is preliminary data.</text>
</comment>
<dbReference type="Proteomes" id="UP001521184">
    <property type="component" value="Unassembled WGS sequence"/>
</dbReference>
<feature type="domain" description="Homeobox" evidence="4">
    <location>
        <begin position="284"/>
        <end position="344"/>
    </location>
</feature>
<dbReference type="EMBL" id="JAKEKT020000025">
    <property type="protein sequence ID" value="KAL1643923.1"/>
    <property type="molecule type" value="Genomic_DNA"/>
</dbReference>
<evidence type="ECO:0000256" key="3">
    <source>
        <dbReference type="SAM" id="MobiDB-lite"/>
    </source>
</evidence>
<gene>
    <name evidence="5" type="ORF">SLS58_004598</name>
</gene>
<dbReference type="SUPFAM" id="SSF46689">
    <property type="entry name" value="Homeodomain-like"/>
    <property type="match status" value="1"/>
</dbReference>
<evidence type="ECO:0000256" key="1">
    <source>
        <dbReference type="PROSITE-ProRule" id="PRU00108"/>
    </source>
</evidence>
<feature type="region of interest" description="Disordered" evidence="3">
    <location>
        <begin position="77"/>
        <end position="101"/>
    </location>
</feature>
<evidence type="ECO:0000313" key="6">
    <source>
        <dbReference type="Proteomes" id="UP001521184"/>
    </source>
</evidence>
<feature type="compositionally biased region" description="Basic and acidic residues" evidence="3">
    <location>
        <begin position="139"/>
        <end position="148"/>
    </location>
</feature>
<dbReference type="PROSITE" id="PS50071">
    <property type="entry name" value="HOMEOBOX_2"/>
    <property type="match status" value="1"/>
</dbReference>
<feature type="DNA-binding region" description="Homeobox" evidence="1">
    <location>
        <begin position="286"/>
        <end position="345"/>
    </location>
</feature>
<feature type="compositionally biased region" description="Low complexity" evidence="3">
    <location>
        <begin position="123"/>
        <end position="138"/>
    </location>
</feature>
<dbReference type="Pfam" id="PF00046">
    <property type="entry name" value="Homeodomain"/>
    <property type="match status" value="1"/>
</dbReference>
<protein>
    <recommendedName>
        <fullName evidence="4">Homeobox domain-containing protein</fullName>
    </recommendedName>
</protein>
<accession>A0ABR3TTS4</accession>
<organism evidence="5 6">
    <name type="scientific">Diplodia intermedia</name>
    <dbReference type="NCBI Taxonomy" id="856260"/>
    <lineage>
        <taxon>Eukaryota</taxon>
        <taxon>Fungi</taxon>
        <taxon>Dikarya</taxon>
        <taxon>Ascomycota</taxon>
        <taxon>Pezizomycotina</taxon>
        <taxon>Dothideomycetes</taxon>
        <taxon>Dothideomycetes incertae sedis</taxon>
        <taxon>Botryosphaeriales</taxon>
        <taxon>Botryosphaeriaceae</taxon>
        <taxon>Diplodia</taxon>
    </lineage>
</organism>
<keyword evidence="1 2" id="KW-0238">DNA-binding</keyword>
<dbReference type="SMART" id="SM00389">
    <property type="entry name" value="HOX"/>
    <property type="match status" value="1"/>
</dbReference>
<keyword evidence="1 2" id="KW-0539">Nucleus</keyword>
<sequence>MNLISRYFSPLRDGPNSALGANIFEPRPPDTPRSSLEEFLAEAAECVSNAAGWVPEPRFAAMTMVESPSSTPLIKPLGTTLSLPPTPESLASRPASATSRSGYVKQHALPNIGTWKSTTHCALSAASSSSSPDKSLGSRSERKDHDCQDDRELLSDYYENLASLHEKEESINNLQVDMRGMHVMQKTRALLGQQPLSIDFPLWDHHRQSMDDQLASLQRQNNILRTHCIKRGLLLLPNPSAFKRSSSVSTGQDGSRVLPEPGVLLTNRHRSTTLPAAVVEQAVSNHRSERKRIPRPAKAILEYHFTMTPLPSDSELEILALKTSLPVKKVKTWFITRRAVCQEHSASV</sequence>
<dbReference type="CDD" id="cd00086">
    <property type="entry name" value="homeodomain"/>
    <property type="match status" value="1"/>
</dbReference>
<proteinExistence type="predicted"/>
<dbReference type="InterPro" id="IPR001356">
    <property type="entry name" value="HD"/>
</dbReference>
<feature type="compositionally biased region" description="Low complexity" evidence="3">
    <location>
        <begin position="77"/>
        <end position="92"/>
    </location>
</feature>
<comment type="subcellular location">
    <subcellularLocation>
        <location evidence="1 2">Nucleus</location>
    </subcellularLocation>
</comment>